<evidence type="ECO:0000256" key="1">
    <source>
        <dbReference type="ARBA" id="ARBA00022747"/>
    </source>
</evidence>
<dbReference type="GO" id="GO:0008170">
    <property type="term" value="F:N-methyltransferase activity"/>
    <property type="evidence" value="ECO:0007669"/>
    <property type="project" value="InterPro"/>
</dbReference>
<dbReference type="Gene3D" id="3.90.220.20">
    <property type="entry name" value="DNA methylase specificity domains"/>
    <property type="match status" value="1"/>
</dbReference>
<keyword evidence="5" id="KW-1185">Reference proteome</keyword>
<reference evidence="4 5" key="1">
    <citation type="submission" date="2019-03" db="EMBL/GenBank/DDBJ databases">
        <title>Draft genome sequences of novel Actinobacteria.</title>
        <authorList>
            <person name="Sahin N."/>
            <person name="Ay H."/>
            <person name="Saygin H."/>
        </authorList>
    </citation>
    <scope>NUCLEOTIDE SEQUENCE [LARGE SCALE GENOMIC DNA]</scope>
    <source>
        <strain evidence="4 5">DSM 45347</strain>
    </source>
</reference>
<dbReference type="InterPro" id="IPR044946">
    <property type="entry name" value="Restrct_endonuc_typeI_TRD_sf"/>
</dbReference>
<proteinExistence type="predicted"/>
<comment type="caution">
    <text evidence="4">The sequence shown here is derived from an EMBL/GenBank/DDBJ whole genome shotgun (WGS) entry which is preliminary data.</text>
</comment>
<dbReference type="EMBL" id="SMJW01000090">
    <property type="protein sequence ID" value="TDC13815.1"/>
    <property type="molecule type" value="Genomic_DNA"/>
</dbReference>
<evidence type="ECO:0000259" key="3">
    <source>
        <dbReference type="Pfam" id="PF02384"/>
    </source>
</evidence>
<dbReference type="Gene3D" id="3.40.50.150">
    <property type="entry name" value="Vaccinia Virus protein VP39"/>
    <property type="match status" value="1"/>
</dbReference>
<dbReference type="InterPro" id="IPR029063">
    <property type="entry name" value="SAM-dependent_MTases_sf"/>
</dbReference>
<dbReference type="PANTHER" id="PTHR42998">
    <property type="entry name" value="TYPE I RESTRICTION ENZYME HINDVIIP M PROTEIN-RELATED"/>
    <property type="match status" value="1"/>
</dbReference>
<dbReference type="SUPFAM" id="SSF53335">
    <property type="entry name" value="S-adenosyl-L-methionine-dependent methyltransferases"/>
    <property type="match status" value="1"/>
</dbReference>
<organism evidence="4 5">
    <name type="scientific">Actinomadura bangladeshensis</name>
    <dbReference type="NCBI Taxonomy" id="453573"/>
    <lineage>
        <taxon>Bacteria</taxon>
        <taxon>Bacillati</taxon>
        <taxon>Actinomycetota</taxon>
        <taxon>Actinomycetes</taxon>
        <taxon>Streptosporangiales</taxon>
        <taxon>Thermomonosporaceae</taxon>
        <taxon>Actinomadura</taxon>
    </lineage>
</organism>
<dbReference type="OrthoDB" id="9784823at2"/>
<dbReference type="PRINTS" id="PR00507">
    <property type="entry name" value="N12N6MTFRASE"/>
</dbReference>
<dbReference type="Proteomes" id="UP000295431">
    <property type="component" value="Unassembled WGS sequence"/>
</dbReference>
<dbReference type="RefSeq" id="WP_131940728.1">
    <property type="nucleotide sequence ID" value="NZ_BAAAMX010000064.1"/>
</dbReference>
<dbReference type="Pfam" id="PF02384">
    <property type="entry name" value="N6_Mtase"/>
    <property type="match status" value="1"/>
</dbReference>
<keyword evidence="4" id="KW-0489">Methyltransferase</keyword>
<name>A0A4R4NWA5_9ACTN</name>
<keyword evidence="2" id="KW-0238">DNA-binding</keyword>
<dbReference type="GO" id="GO:0003677">
    <property type="term" value="F:DNA binding"/>
    <property type="evidence" value="ECO:0007669"/>
    <property type="project" value="UniProtKB-KW"/>
</dbReference>
<dbReference type="PANTHER" id="PTHR42998:SF1">
    <property type="entry name" value="TYPE I RESTRICTION ENZYME HINDI METHYLASE SUBUNIT"/>
    <property type="match status" value="1"/>
</dbReference>
<evidence type="ECO:0000313" key="5">
    <source>
        <dbReference type="Proteomes" id="UP000295431"/>
    </source>
</evidence>
<dbReference type="InterPro" id="IPR003356">
    <property type="entry name" value="DNA_methylase_A-5"/>
</dbReference>
<keyword evidence="4" id="KW-0808">Transferase</keyword>
<dbReference type="GO" id="GO:0032259">
    <property type="term" value="P:methylation"/>
    <property type="evidence" value="ECO:0007669"/>
    <property type="project" value="UniProtKB-KW"/>
</dbReference>
<evidence type="ECO:0000313" key="4">
    <source>
        <dbReference type="EMBL" id="TDC13815.1"/>
    </source>
</evidence>
<gene>
    <name evidence="4" type="ORF">E1284_19015</name>
</gene>
<dbReference type="SUPFAM" id="SSF116734">
    <property type="entry name" value="DNA methylase specificity domain"/>
    <property type="match status" value="1"/>
</dbReference>
<accession>A0A4R4NWA5</accession>
<dbReference type="AlphaFoldDB" id="A0A4R4NWA5"/>
<sequence length="658" mass="70199">MPETDEPAVSVTLAEIARIAGVGRAAVSNWRRRHDTFPAPIGGTDTSPQFSLPEVETWLRANNRFKAPAGLLERLWPRFDALGDRDAMGRVIAALGLGAGDGNIVAPELQLGPVEQALLEDSRAVAREEGTAEVFWFLLDRWLTAHVRQIATTAEPLASVMAEIAAATTRQVRTVLDPACGTGTLLIAAARQWQSARLVGQDADAVMAAVAAARLSIENGNRRIEVKATDSLRGGTHANADVDVVLCSPPTNERDWGQEELTTDPRWAFGLPPRSESELAWVQEVIASLSPDGTGVLLLPPTVATRRAGRRIRSNLLRTGALRAVVALPVGAAAPYGVGLHLWVVRRPPGVGADDGVLLVDTGDCRTTSSGGRAVIDWGAVRDRAVAALQGGQVDAARVLPPIELLGGEVDLSPARHVAGTGPAASGAELREAWAEFRARLEQVADLSRMLSALGPSSGARLPSVSVAELERGGAVTIRPGHPVPDELLGRGDRPEDAFRFLSMHDLMSGDRARNWVGARTFQDAELTVAEPGDIVVVGAQRAFDAWVQEPEQVVLGAQLMAVRPDREQLDPWYLAGCLRTPANARRAGGHASTSSRIDIRRLEVPRLPLDEQRHYGELFRELATFTGSLRRLAETGTALGDTLGGLLAAGHLHPGES</sequence>
<dbReference type="GO" id="GO:0009307">
    <property type="term" value="P:DNA restriction-modification system"/>
    <property type="evidence" value="ECO:0007669"/>
    <property type="project" value="UniProtKB-KW"/>
</dbReference>
<feature type="domain" description="DNA methylase adenine-specific" evidence="3">
    <location>
        <begin position="154"/>
        <end position="363"/>
    </location>
</feature>
<dbReference type="InterPro" id="IPR052916">
    <property type="entry name" value="Type-I_RE_MTase_Subunit"/>
</dbReference>
<keyword evidence="1" id="KW-0680">Restriction system</keyword>
<evidence type="ECO:0000256" key="2">
    <source>
        <dbReference type="ARBA" id="ARBA00023125"/>
    </source>
</evidence>
<protein>
    <submittedName>
        <fullName evidence="4">Methyltransferase domain-containing protein</fullName>
    </submittedName>
</protein>